<evidence type="ECO:0000313" key="2">
    <source>
        <dbReference type="EMBL" id="QSQ09757.1"/>
    </source>
</evidence>
<dbReference type="SUPFAM" id="SSF102114">
    <property type="entry name" value="Radical SAM enzymes"/>
    <property type="match status" value="1"/>
</dbReference>
<evidence type="ECO:0000313" key="3">
    <source>
        <dbReference type="Proteomes" id="UP000662904"/>
    </source>
</evidence>
<dbReference type="Gene3D" id="3.20.20.70">
    <property type="entry name" value="Aldolase class I"/>
    <property type="match status" value="1"/>
</dbReference>
<dbReference type="KEGG" id="kme:H0A61_02137"/>
<accession>A0A8A0RQT7</accession>
<dbReference type="InterPro" id="IPR058240">
    <property type="entry name" value="rSAM_sf"/>
</dbReference>
<dbReference type="Pfam" id="PF17820">
    <property type="entry name" value="PDZ_6"/>
    <property type="match status" value="1"/>
</dbReference>
<feature type="domain" description="PDZ" evidence="1">
    <location>
        <begin position="1"/>
        <end position="43"/>
    </location>
</feature>
<dbReference type="AlphaFoldDB" id="A0A8A0RQT7"/>
<dbReference type="SUPFAM" id="SSF50156">
    <property type="entry name" value="PDZ domain-like"/>
    <property type="match status" value="1"/>
</dbReference>
<proteinExistence type="predicted"/>
<dbReference type="Pfam" id="PF19238">
    <property type="entry name" value="Radical_SAM_2"/>
    <property type="match status" value="1"/>
</dbReference>
<organism evidence="2 3">
    <name type="scientific">Koleobacter methoxysyntrophicus</name>
    <dbReference type="NCBI Taxonomy" id="2751313"/>
    <lineage>
        <taxon>Bacteria</taxon>
        <taxon>Bacillati</taxon>
        <taxon>Bacillota</taxon>
        <taxon>Clostridia</taxon>
        <taxon>Koleobacterales</taxon>
        <taxon>Koleobacteraceae</taxon>
        <taxon>Koleobacter</taxon>
    </lineage>
</organism>
<sequence>MFSSRVKGLVSKVVPGSIGEEAGIRPGDSLIEINGNLIRDYIHYKYLIADEHIDIKVLTANNEYLMVDIEKGYDEDLGLEFENSIMDKPKRCNNKCIFCFMDQMPPNMRESLYFKDDDYRISFLHGNFITLTNVSDEEMKRIADLKLSPLYVSVHTTNPSLRIKMMNNPNAGDIQGQLKTLVNNGIQIHCQIVLCPGINDKGELDKTIKDLSALWPGIKSVAVVPVGLTKYRNGLFPIRAVNESDALQVIRQVEGWQQKFKKKFKYNFVFAADEFYLTAGKEVPAYDSYEDFPQLENGVGLISIFKKEFESIKINLPKDLEFYKELTVVTGVLAEKLMRGIIDELNRINNLKVNLYPVKNNFFGDNITVVGLIVGRDIIDQLKDKSLGSEIIIPEVMLKEEEYVFLDNMSPVQVEKELGVKVKISRVCAKDFIEKILEH</sequence>
<dbReference type="InterPro" id="IPR041489">
    <property type="entry name" value="PDZ_6"/>
</dbReference>
<dbReference type="RefSeq" id="WP_206707096.1">
    <property type="nucleotide sequence ID" value="NZ_CP059066.1"/>
</dbReference>
<dbReference type="InterPro" id="IPR007549">
    <property type="entry name" value="DUF512"/>
</dbReference>
<dbReference type="InterPro" id="IPR036034">
    <property type="entry name" value="PDZ_sf"/>
</dbReference>
<reference evidence="2" key="1">
    <citation type="submission" date="2020-07" db="EMBL/GenBank/DDBJ databases">
        <title>Koleobacter methoxysyntrophicus gen. nov., sp. nov., a novel anaerobic bacterium isolated from deep subsurface oil field and proposal of Koleobacterales ord. nov. in the phylum Firmicutes.</title>
        <authorList>
            <person name="Sakamoto S."/>
            <person name="Tamaki H."/>
        </authorList>
    </citation>
    <scope>NUCLEOTIDE SEQUENCE</scope>
    <source>
        <strain evidence="2">NRmbB1</strain>
    </source>
</reference>
<dbReference type="Proteomes" id="UP000662904">
    <property type="component" value="Chromosome"/>
</dbReference>
<dbReference type="EMBL" id="CP059066">
    <property type="protein sequence ID" value="QSQ09757.1"/>
    <property type="molecule type" value="Genomic_DNA"/>
</dbReference>
<gene>
    <name evidence="2" type="ORF">H0A61_02137</name>
</gene>
<dbReference type="Pfam" id="PF04459">
    <property type="entry name" value="DUF512"/>
    <property type="match status" value="1"/>
</dbReference>
<dbReference type="PROSITE" id="PS50106">
    <property type="entry name" value="PDZ"/>
    <property type="match status" value="1"/>
</dbReference>
<dbReference type="InterPro" id="IPR045375">
    <property type="entry name" value="Put_radical_SAM-like_N"/>
</dbReference>
<keyword evidence="3" id="KW-1185">Reference proteome</keyword>
<evidence type="ECO:0000259" key="1">
    <source>
        <dbReference type="PROSITE" id="PS50106"/>
    </source>
</evidence>
<dbReference type="Gene3D" id="2.30.42.10">
    <property type="match status" value="1"/>
</dbReference>
<protein>
    <recommendedName>
        <fullName evidence="1">PDZ domain-containing protein</fullName>
    </recommendedName>
</protein>
<dbReference type="InterPro" id="IPR001478">
    <property type="entry name" value="PDZ"/>
</dbReference>
<name>A0A8A0RQT7_9FIRM</name>
<dbReference type="InterPro" id="IPR013785">
    <property type="entry name" value="Aldolase_TIM"/>
</dbReference>